<comment type="caution">
    <text evidence="2">The sequence shown here is derived from an EMBL/GenBank/DDBJ whole genome shotgun (WGS) entry which is preliminary data.</text>
</comment>
<dbReference type="AlphaFoldDB" id="A0A7X5UQM9"/>
<name>A0A7X5UQM9_9PSEU</name>
<proteinExistence type="predicted"/>
<dbReference type="EMBL" id="JAAOYM010000001">
    <property type="protein sequence ID" value="NIJ12376.1"/>
    <property type="molecule type" value="Genomic_DNA"/>
</dbReference>
<organism evidence="2 3">
    <name type="scientific">Saccharomonospora amisosensis</name>
    <dbReference type="NCBI Taxonomy" id="1128677"/>
    <lineage>
        <taxon>Bacteria</taxon>
        <taxon>Bacillati</taxon>
        <taxon>Actinomycetota</taxon>
        <taxon>Actinomycetes</taxon>
        <taxon>Pseudonocardiales</taxon>
        <taxon>Pseudonocardiaceae</taxon>
        <taxon>Saccharomonospora</taxon>
    </lineage>
</organism>
<sequence>MTTAPFEPDPQPEEEIAAADPGRGAPRPAPGFGPTNGEPDQAAEPDTDDEVDRDRR</sequence>
<evidence type="ECO:0000313" key="3">
    <source>
        <dbReference type="Proteomes" id="UP000545493"/>
    </source>
</evidence>
<evidence type="ECO:0000313" key="2">
    <source>
        <dbReference type="EMBL" id="NIJ12376.1"/>
    </source>
</evidence>
<dbReference type="Proteomes" id="UP000545493">
    <property type="component" value="Unassembled WGS sequence"/>
</dbReference>
<protein>
    <submittedName>
        <fullName evidence="2">Uncharacterized protein</fullName>
    </submittedName>
</protein>
<feature type="region of interest" description="Disordered" evidence="1">
    <location>
        <begin position="1"/>
        <end position="56"/>
    </location>
</feature>
<feature type="compositionally biased region" description="Acidic residues" evidence="1">
    <location>
        <begin position="41"/>
        <end position="56"/>
    </location>
</feature>
<dbReference type="RefSeq" id="WP_167171033.1">
    <property type="nucleotide sequence ID" value="NZ_JAAOYM010000001.1"/>
</dbReference>
<evidence type="ECO:0000256" key="1">
    <source>
        <dbReference type="SAM" id="MobiDB-lite"/>
    </source>
</evidence>
<reference evidence="2 3" key="1">
    <citation type="submission" date="2020-03" db="EMBL/GenBank/DDBJ databases">
        <title>Sequencing the genomes of 1000 actinobacteria strains.</title>
        <authorList>
            <person name="Klenk H.-P."/>
        </authorList>
    </citation>
    <scope>NUCLEOTIDE SEQUENCE [LARGE SCALE GENOMIC DNA]</scope>
    <source>
        <strain evidence="2 3">DSM 45685</strain>
    </source>
</reference>
<gene>
    <name evidence="2" type="ORF">FHU38_002720</name>
</gene>
<accession>A0A7X5UQM9</accession>
<keyword evidence="3" id="KW-1185">Reference proteome</keyword>
<feature type="compositionally biased region" description="Low complexity" evidence="1">
    <location>
        <begin position="18"/>
        <end position="33"/>
    </location>
</feature>